<name>A0A6C0KG93_9ZZZZ</name>
<dbReference type="SUPFAM" id="SSF48317">
    <property type="entry name" value="Acid phosphatase/Vanadium-dependent haloperoxidase"/>
    <property type="match status" value="1"/>
</dbReference>
<dbReference type="PANTHER" id="PTHR34599:SF2">
    <property type="entry name" value="TRAF-TYPE DOMAIN-CONTAINING PROTEIN"/>
    <property type="match status" value="1"/>
</dbReference>
<protein>
    <recommendedName>
        <fullName evidence="2">Phosphatidic acid phosphatase type 2/haloperoxidase domain-containing protein</fullName>
    </recommendedName>
</protein>
<proteinExistence type="predicted"/>
<accession>A0A6C0KG93</accession>
<dbReference type="PANTHER" id="PTHR34599">
    <property type="entry name" value="PEROXIDASE-RELATED"/>
    <property type="match status" value="1"/>
</dbReference>
<dbReference type="AlphaFoldDB" id="A0A6C0KG93"/>
<organism evidence="1">
    <name type="scientific">viral metagenome</name>
    <dbReference type="NCBI Taxonomy" id="1070528"/>
    <lineage>
        <taxon>unclassified sequences</taxon>
        <taxon>metagenomes</taxon>
        <taxon>organismal metagenomes</taxon>
    </lineage>
</organism>
<evidence type="ECO:0000313" key="1">
    <source>
        <dbReference type="EMBL" id="QHU15700.1"/>
    </source>
</evidence>
<evidence type="ECO:0008006" key="2">
    <source>
        <dbReference type="Google" id="ProtNLM"/>
    </source>
</evidence>
<dbReference type="CDD" id="cd03398">
    <property type="entry name" value="PAP2_haloperoxidase"/>
    <property type="match status" value="1"/>
</dbReference>
<dbReference type="EMBL" id="MN740867">
    <property type="protein sequence ID" value="QHU15700.1"/>
    <property type="molecule type" value="Genomic_DNA"/>
</dbReference>
<dbReference type="InterPro" id="IPR052559">
    <property type="entry name" value="V-haloperoxidase"/>
</dbReference>
<dbReference type="Gene3D" id="1.10.606.20">
    <property type="match status" value="1"/>
</dbReference>
<dbReference type="InterPro" id="IPR036938">
    <property type="entry name" value="PAP2/HPO_sf"/>
</dbReference>
<reference evidence="1" key="1">
    <citation type="journal article" date="2020" name="Nature">
        <title>Giant virus diversity and host interactions through global metagenomics.</title>
        <authorList>
            <person name="Schulz F."/>
            <person name="Roux S."/>
            <person name="Paez-Espino D."/>
            <person name="Jungbluth S."/>
            <person name="Walsh D.A."/>
            <person name="Denef V.J."/>
            <person name="McMahon K.D."/>
            <person name="Konstantinidis K.T."/>
            <person name="Eloe-Fadrosh E.A."/>
            <person name="Kyrpides N.C."/>
            <person name="Woyke T."/>
        </authorList>
    </citation>
    <scope>NUCLEOTIDE SEQUENCE</scope>
    <source>
        <strain evidence="1">GVMAG-S-3300010158-109</strain>
    </source>
</reference>
<sequence>MSFGVSNTSYPGMMTSLMKEIGQTSPYHIPSNFWISDWMECLLRTTALNNFPPTVCARWCFILSTIIYNAYAYTSDKQPVDYQNPSGENYWASNSKESVTTTLPVWMEYVCQYMVPILLQTWLPYSIAPHVSPNSALYQLDPSDPSSIQSLIAAHTPLPSLDSAAQSSFSNFKQLIQTYFTARQGDGWLNTFTFNTSYNNNANLSSFIDGNNTDTPQNLNTLLHPDKWTPVKVTLSNGHTFTKAYVTPEWGTANSGILSDSDRAAIQADVQKLFPDPVSQPARWAQEVQNILHAQSQLDDEQKMISEYFLQCPADTLNSVGTPLYGTPSPSGVWLAFADIYLRSNNKTIEDEIRYYFIVSAGIFEASLNAWKLKRANLQSRPIQKIRQALYNPSQSVNTPIHQDWNPATPTVNGVPQTNSGAYWLPYQTIDTVTPPFPDFVSGHSTFGATAAKLMNYLTGQDNIVLQNPVTNLLIFKYTSQLYYNNSAWKNASINNIFLYPGCSAVQPTDPSSQSGGFNGALQVPLSGIYLNWPTWSQMANSNGESRIYGGVHYESSNQGGLLAGNEIADALWPLYRNL</sequence>